<evidence type="ECO:0000313" key="5">
    <source>
        <dbReference type="Proteomes" id="UP000518188"/>
    </source>
</evidence>
<dbReference type="InterPro" id="IPR011032">
    <property type="entry name" value="GroES-like_sf"/>
</dbReference>
<dbReference type="AlphaFoldDB" id="A0A7X6MUV3"/>
<dbReference type="SMART" id="SM00829">
    <property type="entry name" value="PKS_ER"/>
    <property type="match status" value="1"/>
</dbReference>
<organism evidence="4 5">
    <name type="scientific">Mycolicibacterium septicum DSM 44393</name>
    <dbReference type="NCBI Taxonomy" id="1341646"/>
    <lineage>
        <taxon>Bacteria</taxon>
        <taxon>Bacillati</taxon>
        <taxon>Actinomycetota</taxon>
        <taxon>Actinomycetes</taxon>
        <taxon>Mycobacteriales</taxon>
        <taxon>Mycobacteriaceae</taxon>
        <taxon>Mycolicibacterium</taxon>
    </lineage>
</organism>
<reference evidence="4 5" key="1">
    <citation type="submission" date="2020-04" db="EMBL/GenBank/DDBJ databases">
        <title>MicrobeNet Type strains.</title>
        <authorList>
            <person name="Nicholson A.C."/>
        </authorList>
    </citation>
    <scope>NUCLEOTIDE SEQUENCE [LARGE SCALE GENOMIC DNA]</scope>
    <source>
        <strain evidence="4 5">ATCC 700731</strain>
    </source>
</reference>
<dbReference type="Gene3D" id="3.90.180.10">
    <property type="entry name" value="Medium-chain alcohol dehydrogenases, catalytic domain"/>
    <property type="match status" value="1"/>
</dbReference>
<dbReference type="PANTHER" id="PTHR48106">
    <property type="entry name" value="QUINONE OXIDOREDUCTASE PIG3-RELATED"/>
    <property type="match status" value="1"/>
</dbReference>
<dbReference type="GO" id="GO:0070402">
    <property type="term" value="F:NADPH binding"/>
    <property type="evidence" value="ECO:0007669"/>
    <property type="project" value="TreeGrafter"/>
</dbReference>
<accession>A0A7X6MUV3</accession>
<keyword evidence="1" id="KW-0521">NADP</keyword>
<evidence type="ECO:0000256" key="1">
    <source>
        <dbReference type="ARBA" id="ARBA00022857"/>
    </source>
</evidence>
<sequence>MTEQLPKTALELRSLVTPDGTLELSLHEVEVPAPGPDEVVVRVEASPVNPSDLGLLIPSVADMSAATVTGTPERPVVTAPLREGALAGLSARIGDSLPVGNEGAGTVVAAGSSPAAQELVGKTVGIAGGAMYSQYRVVNAAACLVLPDGATAKEGASSFVNPLTALGMLETMRREGHSALVHTAAASNLGQMLVKACLADEVPLVNIVRKAEQEGILRGLGAVHICNSASPSFEADLVEALKATSATLAFDATGGGTLASQILNGMEQAASATAAQYSRYGSSVHKQVYIYGSLDTSPTVLTRNFGMAWGVGGWLLTPFLAGAGPETIAKLRARVAAELTTTFASTYTQEVSLAGLLKPDAFNSYLKKATGEKFLVTPQAVP</sequence>
<dbReference type="InterPro" id="IPR020843">
    <property type="entry name" value="ER"/>
</dbReference>
<evidence type="ECO:0000256" key="2">
    <source>
        <dbReference type="ARBA" id="ARBA00023002"/>
    </source>
</evidence>
<dbReference type="Gene3D" id="3.40.50.720">
    <property type="entry name" value="NAD(P)-binding Rossmann-like Domain"/>
    <property type="match status" value="1"/>
</dbReference>
<dbReference type="SUPFAM" id="SSF50129">
    <property type="entry name" value="GroES-like"/>
    <property type="match status" value="1"/>
</dbReference>
<dbReference type="PANTHER" id="PTHR48106:SF18">
    <property type="entry name" value="QUINONE OXIDOREDUCTASE PIG3"/>
    <property type="match status" value="1"/>
</dbReference>
<proteinExistence type="predicted"/>
<comment type="caution">
    <text evidence="4">The sequence shown here is derived from an EMBL/GenBank/DDBJ whole genome shotgun (WGS) entry which is preliminary data.</text>
</comment>
<protein>
    <submittedName>
        <fullName evidence="4">NADH oxidase</fullName>
    </submittedName>
</protein>
<gene>
    <name evidence="4" type="ORF">HGA11_30145</name>
</gene>
<evidence type="ECO:0000259" key="3">
    <source>
        <dbReference type="SMART" id="SM00829"/>
    </source>
</evidence>
<feature type="domain" description="Enoyl reductase (ER)" evidence="3">
    <location>
        <begin position="20"/>
        <end position="376"/>
    </location>
</feature>
<dbReference type="RefSeq" id="WP_044520011.1">
    <property type="nucleotide sequence ID" value="NZ_HG322952.1"/>
</dbReference>
<dbReference type="SUPFAM" id="SSF51735">
    <property type="entry name" value="NAD(P)-binding Rossmann-fold domains"/>
    <property type="match status" value="1"/>
</dbReference>
<dbReference type="Proteomes" id="UP000518188">
    <property type="component" value="Unassembled WGS sequence"/>
</dbReference>
<dbReference type="EMBL" id="JAAXPJ010000017">
    <property type="protein sequence ID" value="NKZ15240.1"/>
    <property type="molecule type" value="Genomic_DNA"/>
</dbReference>
<name>A0A7X6MUV3_9MYCO</name>
<dbReference type="CDD" id="cd08291">
    <property type="entry name" value="ETR_like_1"/>
    <property type="match status" value="1"/>
</dbReference>
<evidence type="ECO:0000313" key="4">
    <source>
        <dbReference type="EMBL" id="NKZ15240.1"/>
    </source>
</evidence>
<dbReference type="InterPro" id="IPR036291">
    <property type="entry name" value="NAD(P)-bd_dom_sf"/>
</dbReference>
<keyword evidence="2" id="KW-0560">Oxidoreductase</keyword>
<dbReference type="GO" id="GO:0016651">
    <property type="term" value="F:oxidoreductase activity, acting on NAD(P)H"/>
    <property type="evidence" value="ECO:0007669"/>
    <property type="project" value="TreeGrafter"/>
</dbReference>